<organism evidence="1 2">
    <name type="scientific">Aeropyrum camini SY1 = JCM 12091</name>
    <dbReference type="NCBI Taxonomy" id="1198449"/>
    <lineage>
        <taxon>Archaea</taxon>
        <taxon>Thermoproteota</taxon>
        <taxon>Thermoprotei</taxon>
        <taxon>Desulfurococcales</taxon>
        <taxon>Desulfurococcaceae</taxon>
        <taxon>Aeropyrum</taxon>
    </lineage>
</organism>
<proteinExistence type="predicted"/>
<name>U3TBV6_9CREN</name>
<dbReference type="SUPFAM" id="SSF53335">
    <property type="entry name" value="S-adenosyl-L-methionine-dependent methyltransferases"/>
    <property type="match status" value="1"/>
</dbReference>
<evidence type="ECO:0000313" key="2">
    <source>
        <dbReference type="Proteomes" id="UP000016887"/>
    </source>
</evidence>
<dbReference type="RefSeq" id="WP_022540806.1">
    <property type="nucleotide sequence ID" value="NC_022521.1"/>
</dbReference>
<dbReference type="EMBL" id="AP012489">
    <property type="protein sequence ID" value="BAN89525.1"/>
    <property type="molecule type" value="Genomic_DNA"/>
</dbReference>
<keyword evidence="2" id="KW-1185">Reference proteome</keyword>
<protein>
    <submittedName>
        <fullName evidence="1">Uncharacterized protein</fullName>
    </submittedName>
</protein>
<dbReference type="KEGG" id="acj:ACAM_0056"/>
<reference evidence="1 2" key="1">
    <citation type="journal article" date="2013" name="Appl. Environ. Microbiol.">
        <title>Variation of the Virus-Related Elements within Syntenic Genomes of the Hyperthermophilic Archaeon Aeropyrum.</title>
        <authorList>
            <person name="Daifuku T."/>
            <person name="Yoshida T."/>
            <person name="Kitamura T."/>
            <person name="Kawaichi S."/>
            <person name="Inoue T."/>
            <person name="Nomura K."/>
            <person name="Yoshida Y."/>
            <person name="Kuno S."/>
            <person name="Sako Y."/>
        </authorList>
    </citation>
    <scope>NUCLEOTIDE SEQUENCE [LARGE SCALE GENOMIC DNA]</scope>
    <source>
        <strain evidence="1 2">SY1</strain>
    </source>
</reference>
<dbReference type="eggNOG" id="arCOG00889">
    <property type="taxonomic scope" value="Archaea"/>
</dbReference>
<dbReference type="AlphaFoldDB" id="U3TBV6"/>
<dbReference type="InterPro" id="IPR029063">
    <property type="entry name" value="SAM-dependent_MTases_sf"/>
</dbReference>
<accession>U3TBV6</accession>
<evidence type="ECO:0000313" key="1">
    <source>
        <dbReference type="EMBL" id="BAN89525.1"/>
    </source>
</evidence>
<dbReference type="Gene3D" id="3.40.50.150">
    <property type="entry name" value="Vaccinia Virus protein VP39"/>
    <property type="match status" value="1"/>
</dbReference>
<gene>
    <name evidence="1" type="ORF">ACAM_0056</name>
</gene>
<dbReference type="GeneID" id="17109623"/>
<dbReference type="OrthoDB" id="93530at2157"/>
<dbReference type="REBASE" id="70576">
    <property type="entry name" value="M.AcaSY1ORF56P"/>
</dbReference>
<sequence>MTPAIERLGKGEIIEISAKSAALEWGRRRPEYSLFWWPGRRLLGGVRAVLAALAVPDPRAAIDSIDGVGVEKLRKFTAGRLVVDPFSGGGTIPLEASRMGYEAVGLDSNPYAVSVSRASRSLLNGECRTKSACLVEAARRVWRSLYNLWCGEGFCIIHVLLARCPPCTAPAWVSRLRNGINLLLDGRTLRPASGINVSPKEPMVSLPEGLPEEAPGYVAYAAEVLTAGGRRWVYLGDDGLGARVASHLRSTLPRAVELVSGLPGVPVPPGKETSKLLAAGIQDFKHIYTPRQLATISDFVNNASSIGCRLEASCIAGSSSRASSLLAIYYQPARRVNPAFIVKTYWVPANPVELNPLASTCMPGPPSTRCKPLGRGGLWSLVKRYSRGCSSVGGRLEFRVWDSSRGLPPGMTPYAVVTDPPYPGMQSYGQLSLVYSLPHRLAGLPVPSRWVEVDSMSRGYVDAITRSLRLAGMRLEKDGYMAILLSSGTERGAGILAKVIHGILYSGLKLAIILPLAGESPGRLGRSFNKLVYVVVFKRGAPTTPNPLRPLEWAADVGEAAGYRPDEVRVSSKVAEALASELEDLLKAGG</sequence>
<dbReference type="Proteomes" id="UP000016887">
    <property type="component" value="Chromosome"/>
</dbReference>
<dbReference type="STRING" id="1198449.ACAM_0056"/>